<feature type="region of interest" description="Disordered" evidence="1">
    <location>
        <begin position="27"/>
        <end position="79"/>
    </location>
</feature>
<sequence>MANSGYLCGGKVGVVTGLEIAAITLESQKRPTDQKINPPVDPMELDHENRPNPWRIRESNLSDPDLDPNPMGQGKKRVWQSRGHKATLNKGAFHPLNLLSTFDID</sequence>
<gene>
    <name evidence="2" type="ORF">PUN28_007598</name>
</gene>
<keyword evidence="3" id="KW-1185">Reference proteome</keyword>
<dbReference type="Proteomes" id="UP001430953">
    <property type="component" value="Unassembled WGS sequence"/>
</dbReference>
<feature type="compositionally biased region" description="Basic and acidic residues" evidence="1">
    <location>
        <begin position="44"/>
        <end position="60"/>
    </location>
</feature>
<evidence type="ECO:0000256" key="1">
    <source>
        <dbReference type="SAM" id="MobiDB-lite"/>
    </source>
</evidence>
<name>A0AAW2GA03_9HYME</name>
<proteinExistence type="predicted"/>
<protein>
    <submittedName>
        <fullName evidence="2">Uncharacterized protein</fullName>
    </submittedName>
</protein>
<accession>A0AAW2GA03</accession>
<organism evidence="2 3">
    <name type="scientific">Cardiocondyla obscurior</name>
    <dbReference type="NCBI Taxonomy" id="286306"/>
    <lineage>
        <taxon>Eukaryota</taxon>
        <taxon>Metazoa</taxon>
        <taxon>Ecdysozoa</taxon>
        <taxon>Arthropoda</taxon>
        <taxon>Hexapoda</taxon>
        <taxon>Insecta</taxon>
        <taxon>Pterygota</taxon>
        <taxon>Neoptera</taxon>
        <taxon>Endopterygota</taxon>
        <taxon>Hymenoptera</taxon>
        <taxon>Apocrita</taxon>
        <taxon>Aculeata</taxon>
        <taxon>Formicoidea</taxon>
        <taxon>Formicidae</taxon>
        <taxon>Myrmicinae</taxon>
        <taxon>Cardiocondyla</taxon>
    </lineage>
</organism>
<dbReference type="EMBL" id="JADYXP020000006">
    <property type="protein sequence ID" value="KAL0123072.1"/>
    <property type="molecule type" value="Genomic_DNA"/>
</dbReference>
<evidence type="ECO:0000313" key="2">
    <source>
        <dbReference type="EMBL" id="KAL0123072.1"/>
    </source>
</evidence>
<comment type="caution">
    <text evidence="2">The sequence shown here is derived from an EMBL/GenBank/DDBJ whole genome shotgun (WGS) entry which is preliminary data.</text>
</comment>
<evidence type="ECO:0000313" key="3">
    <source>
        <dbReference type="Proteomes" id="UP001430953"/>
    </source>
</evidence>
<reference evidence="2 3" key="1">
    <citation type="submission" date="2023-03" db="EMBL/GenBank/DDBJ databases">
        <title>High recombination rates correlate with genetic variation in Cardiocondyla obscurior ants.</title>
        <authorList>
            <person name="Errbii M."/>
        </authorList>
    </citation>
    <scope>NUCLEOTIDE SEQUENCE [LARGE SCALE GENOMIC DNA]</scope>
    <source>
        <strain evidence="2">Alpha-2009</strain>
        <tissue evidence="2">Whole body</tissue>
    </source>
</reference>
<dbReference type="AlphaFoldDB" id="A0AAW2GA03"/>